<dbReference type="AlphaFoldDB" id="A0AAD8T7V3"/>
<dbReference type="InterPro" id="IPR000477">
    <property type="entry name" value="RT_dom"/>
</dbReference>
<name>A0AAD8T7V3_LOLMU</name>
<keyword evidence="3" id="KW-1185">Reference proteome</keyword>
<protein>
    <recommendedName>
        <fullName evidence="1">Reverse transcriptase domain-containing protein</fullName>
    </recommendedName>
</protein>
<evidence type="ECO:0000313" key="3">
    <source>
        <dbReference type="Proteomes" id="UP001231189"/>
    </source>
</evidence>
<dbReference type="Pfam" id="PF00078">
    <property type="entry name" value="RVT_1"/>
    <property type="match status" value="1"/>
</dbReference>
<reference evidence="2" key="1">
    <citation type="submission" date="2023-07" db="EMBL/GenBank/DDBJ databases">
        <title>A chromosome-level genome assembly of Lolium multiflorum.</title>
        <authorList>
            <person name="Chen Y."/>
            <person name="Copetti D."/>
            <person name="Kolliker R."/>
            <person name="Studer B."/>
        </authorList>
    </citation>
    <scope>NUCLEOTIDE SEQUENCE</scope>
    <source>
        <strain evidence="2">02402/16</strain>
        <tissue evidence="2">Leaf</tissue>
    </source>
</reference>
<dbReference type="PANTHER" id="PTHR19446">
    <property type="entry name" value="REVERSE TRANSCRIPTASES"/>
    <property type="match status" value="1"/>
</dbReference>
<dbReference type="EMBL" id="JAUUTY010000003">
    <property type="protein sequence ID" value="KAK1670680.1"/>
    <property type="molecule type" value="Genomic_DNA"/>
</dbReference>
<accession>A0AAD8T7V3</accession>
<sequence length="241" mass="26725">MQGRHILDGVVTLHETVHEMHRKKLDGVILKIDFEKAYDKVKWSFLQQTLMMKGFSDEWLALINNFVFDGSVAIKVNDDIGRYFQTKKVLRQGDPLSPMLFNIVTDMLAIIIEGKSYKGNILGLDEINARGLIFQSFHKTGGVTKRGHEGPAPYAGVAREGPALPYGVGPSHRLLTYPSAYLKPSSRKPLYREPRYGKPSRDAVAANPISGIQEIASASPERGIITGGLYIIMPASGLMRE</sequence>
<comment type="caution">
    <text evidence="2">The sequence shown here is derived from an EMBL/GenBank/DDBJ whole genome shotgun (WGS) entry which is preliminary data.</text>
</comment>
<gene>
    <name evidence="2" type="ORF">QYE76_058839</name>
</gene>
<dbReference type="SUPFAM" id="SSF56672">
    <property type="entry name" value="DNA/RNA polymerases"/>
    <property type="match status" value="1"/>
</dbReference>
<dbReference type="Proteomes" id="UP001231189">
    <property type="component" value="Unassembled WGS sequence"/>
</dbReference>
<dbReference type="InterPro" id="IPR043502">
    <property type="entry name" value="DNA/RNA_pol_sf"/>
</dbReference>
<evidence type="ECO:0000313" key="2">
    <source>
        <dbReference type="EMBL" id="KAK1670680.1"/>
    </source>
</evidence>
<evidence type="ECO:0000259" key="1">
    <source>
        <dbReference type="Pfam" id="PF00078"/>
    </source>
</evidence>
<feature type="domain" description="Reverse transcriptase" evidence="1">
    <location>
        <begin position="8"/>
        <end position="110"/>
    </location>
</feature>
<proteinExistence type="predicted"/>
<organism evidence="2 3">
    <name type="scientific">Lolium multiflorum</name>
    <name type="common">Italian ryegrass</name>
    <name type="synonym">Lolium perenne subsp. multiflorum</name>
    <dbReference type="NCBI Taxonomy" id="4521"/>
    <lineage>
        <taxon>Eukaryota</taxon>
        <taxon>Viridiplantae</taxon>
        <taxon>Streptophyta</taxon>
        <taxon>Embryophyta</taxon>
        <taxon>Tracheophyta</taxon>
        <taxon>Spermatophyta</taxon>
        <taxon>Magnoliopsida</taxon>
        <taxon>Liliopsida</taxon>
        <taxon>Poales</taxon>
        <taxon>Poaceae</taxon>
        <taxon>BOP clade</taxon>
        <taxon>Pooideae</taxon>
        <taxon>Poodae</taxon>
        <taxon>Poeae</taxon>
        <taxon>Poeae Chloroplast Group 2 (Poeae type)</taxon>
        <taxon>Loliodinae</taxon>
        <taxon>Loliinae</taxon>
        <taxon>Lolium</taxon>
    </lineage>
</organism>